<dbReference type="AlphaFoldDB" id="A0A165XXX5"/>
<name>A0A165XXX5_9AGAM</name>
<gene>
    <name evidence="3" type="ORF">SISSUDRAFT_1133039</name>
</gene>
<dbReference type="PANTHER" id="PTHR12790">
    <property type="entry name" value="TRANSCRIPTION INITIATION FACTOR IA RRN3"/>
    <property type="match status" value="1"/>
</dbReference>
<dbReference type="InterPro" id="IPR016024">
    <property type="entry name" value="ARM-type_fold"/>
</dbReference>
<dbReference type="GO" id="GO:0003743">
    <property type="term" value="F:translation initiation factor activity"/>
    <property type="evidence" value="ECO:0007669"/>
    <property type="project" value="UniProtKB-KW"/>
</dbReference>
<dbReference type="GO" id="GO:0001181">
    <property type="term" value="F:RNA polymerase I general transcription initiation factor activity"/>
    <property type="evidence" value="ECO:0007669"/>
    <property type="project" value="InterPro"/>
</dbReference>
<evidence type="ECO:0000256" key="1">
    <source>
        <dbReference type="ARBA" id="ARBA00010098"/>
    </source>
</evidence>
<feature type="compositionally biased region" description="Basic and acidic residues" evidence="2">
    <location>
        <begin position="41"/>
        <end position="54"/>
    </location>
</feature>
<organism evidence="3 4">
    <name type="scientific">Sistotremastrum suecicum HHB10207 ss-3</name>
    <dbReference type="NCBI Taxonomy" id="1314776"/>
    <lineage>
        <taxon>Eukaryota</taxon>
        <taxon>Fungi</taxon>
        <taxon>Dikarya</taxon>
        <taxon>Basidiomycota</taxon>
        <taxon>Agaricomycotina</taxon>
        <taxon>Agaricomycetes</taxon>
        <taxon>Sistotremastrales</taxon>
        <taxon>Sistotremastraceae</taxon>
        <taxon>Sistotremastrum</taxon>
    </lineage>
</organism>
<feature type="region of interest" description="Disordered" evidence="2">
    <location>
        <begin position="687"/>
        <end position="762"/>
    </location>
</feature>
<reference evidence="3 4" key="1">
    <citation type="journal article" date="2016" name="Mol. Biol. Evol.">
        <title>Comparative Genomics of Early-Diverging Mushroom-Forming Fungi Provides Insights into the Origins of Lignocellulose Decay Capabilities.</title>
        <authorList>
            <person name="Nagy L.G."/>
            <person name="Riley R."/>
            <person name="Tritt A."/>
            <person name="Adam C."/>
            <person name="Daum C."/>
            <person name="Floudas D."/>
            <person name="Sun H."/>
            <person name="Yadav J.S."/>
            <person name="Pangilinan J."/>
            <person name="Larsson K.H."/>
            <person name="Matsuura K."/>
            <person name="Barry K."/>
            <person name="Labutti K."/>
            <person name="Kuo R."/>
            <person name="Ohm R.A."/>
            <person name="Bhattacharya S.S."/>
            <person name="Shirouzu T."/>
            <person name="Yoshinaga Y."/>
            <person name="Martin F.M."/>
            <person name="Grigoriev I.V."/>
            <person name="Hibbett D.S."/>
        </authorList>
    </citation>
    <scope>NUCLEOTIDE SEQUENCE [LARGE SCALE GENOMIC DNA]</scope>
    <source>
        <strain evidence="3 4">HHB10207 ss-3</strain>
    </source>
</reference>
<keyword evidence="3" id="KW-0648">Protein biosynthesis</keyword>
<dbReference type="Proteomes" id="UP000076798">
    <property type="component" value="Unassembled WGS sequence"/>
</dbReference>
<comment type="similarity">
    <text evidence="1">Belongs to the RRN3 family.</text>
</comment>
<keyword evidence="4" id="KW-1185">Reference proteome</keyword>
<dbReference type="STRING" id="1314776.A0A165XXX5"/>
<feature type="compositionally biased region" description="Pro residues" evidence="2">
    <location>
        <begin position="753"/>
        <end position="762"/>
    </location>
</feature>
<dbReference type="SUPFAM" id="SSF48371">
    <property type="entry name" value="ARM repeat"/>
    <property type="match status" value="1"/>
</dbReference>
<protein>
    <submittedName>
        <fullName evidence="3">RNA polymerase I-specific transcription initiation factor RRN3</fullName>
    </submittedName>
</protein>
<proteinExistence type="inferred from homology"/>
<keyword evidence="3" id="KW-0396">Initiation factor</keyword>
<dbReference type="Pfam" id="PF05327">
    <property type="entry name" value="RRN3"/>
    <property type="match status" value="1"/>
</dbReference>
<feature type="compositionally biased region" description="Acidic residues" evidence="2">
    <location>
        <begin position="320"/>
        <end position="338"/>
    </location>
</feature>
<accession>A0A165XXX5</accession>
<dbReference type="EMBL" id="KV428306">
    <property type="protein sequence ID" value="KZT32666.1"/>
    <property type="molecule type" value="Genomic_DNA"/>
</dbReference>
<dbReference type="GO" id="GO:0005634">
    <property type="term" value="C:nucleus"/>
    <property type="evidence" value="ECO:0007669"/>
    <property type="project" value="TreeGrafter"/>
</dbReference>
<feature type="compositionally biased region" description="Polar residues" evidence="2">
    <location>
        <begin position="1"/>
        <end position="26"/>
    </location>
</feature>
<dbReference type="GO" id="GO:0001042">
    <property type="term" value="F:RNA polymerase I core binding"/>
    <property type="evidence" value="ECO:0007669"/>
    <property type="project" value="TreeGrafter"/>
</dbReference>
<feature type="compositionally biased region" description="Acidic residues" evidence="2">
    <location>
        <begin position="690"/>
        <end position="717"/>
    </location>
</feature>
<evidence type="ECO:0000256" key="2">
    <source>
        <dbReference type="SAM" id="MobiDB-lite"/>
    </source>
</evidence>
<evidence type="ECO:0000313" key="3">
    <source>
        <dbReference type="EMBL" id="KZT32666.1"/>
    </source>
</evidence>
<dbReference type="OrthoDB" id="26970at2759"/>
<feature type="region of interest" description="Disordered" evidence="2">
    <location>
        <begin position="1"/>
        <end position="66"/>
    </location>
</feature>
<sequence length="762" mass="85652">MNPHSVRSQYNQRPPRTGSLPPSSRPMNIHKPSDPILLNKPSKETNDVPLKSKDVNIPTRPIASNSRIRRDSGYRKDMYLAFVHNAMQQKLKGATEPFDELVSQFDSRKLGTDDGATISQLRSWISALSHVVSQLEPAHSTLVDAILGIPWTLLDAAFVKSYISFIGMLVSARPEYLVPVLTRTAQGLTHQSGFKSLLTNIPESSTNPLTRGTVYDRHHSLLQHLLSLIPTLPSSLQPLLIRNFPHKRLPKSSQVTFIRNLLRIADYCPSLSDKIIGTIVERAIQIDVEIQIDLDELEEFQAENNAEIIDMDPFENPVDAPDDDDEDSEGEDGEDETGFSDISSDAGESTGDVQDMAEQPPDVAHISSMAQKLDAILKLLLQHFEEIRLPRPPTPPEGSRTPSGMPGFLPPEERHEIRVRQFYTLLSIFDSTIIKTLKSRYTQFLLFWFTSLDPQFVDLFEGLLVSKALVEEAQPAIIRVAAASYIGSFVSRSTCVDQQSARQVVHYLCLFLGDYARSIPPGTQINPAQHGVFYAVAQSLFLIFCFRWRDFHVGDAKDDLEFELGFEQSFGDSKPKAWISDLDVVQQIVHSPLNPLKFCSVNVVKQFARVANKTGFLYVHPILEMNKRMEYSTLQSRQAVSTKRTAVVNAQALSTTDLNTFFPFDPFHLPLSRSYIEPIYREWQSVELQGSDDEDEYDDEGDDDDDEADQDEDEDDARTETEGIHIRRASPGSKDDVDEGLGRSFEGMSISPVRPPWPTSSF</sequence>
<dbReference type="PANTHER" id="PTHR12790:SF0">
    <property type="entry name" value="RNA POLYMERASE I-SPECIFIC TRANSCRIPTION INITIATION FACTOR RRN3-RELATED"/>
    <property type="match status" value="1"/>
</dbReference>
<dbReference type="GO" id="GO:0006361">
    <property type="term" value="P:transcription initiation at RNA polymerase I promoter"/>
    <property type="evidence" value="ECO:0007669"/>
    <property type="project" value="InterPro"/>
</dbReference>
<feature type="region of interest" description="Disordered" evidence="2">
    <location>
        <begin position="306"/>
        <end position="356"/>
    </location>
</feature>
<dbReference type="InterPro" id="IPR007991">
    <property type="entry name" value="RNA_pol_I_trans_ini_fac_RRN3"/>
</dbReference>
<evidence type="ECO:0000313" key="4">
    <source>
        <dbReference type="Proteomes" id="UP000076798"/>
    </source>
</evidence>